<proteinExistence type="predicted"/>
<comment type="caution">
    <text evidence="1">The sequence shown here is derived from an EMBL/GenBank/DDBJ whole genome shotgun (WGS) entry which is preliminary data.</text>
</comment>
<dbReference type="EMBL" id="CAMGYJ010000011">
    <property type="protein sequence ID" value="CAI0560409.1"/>
    <property type="molecule type" value="Genomic_DNA"/>
</dbReference>
<accession>A0AAV0RRE2</accession>
<dbReference type="EMBL" id="CAMGYJ010000011">
    <property type="protein sequence ID" value="CAI0560162.1"/>
    <property type="molecule type" value="Genomic_DNA"/>
</dbReference>
<dbReference type="Proteomes" id="UP001154282">
    <property type="component" value="Unassembled WGS sequence"/>
</dbReference>
<protein>
    <submittedName>
        <fullName evidence="1">Uncharacterized protein</fullName>
    </submittedName>
</protein>
<reference evidence="1" key="1">
    <citation type="submission" date="2022-08" db="EMBL/GenBank/DDBJ databases">
        <authorList>
            <person name="Gutierrez-Valencia J."/>
        </authorList>
    </citation>
    <scope>NUCLEOTIDE SEQUENCE</scope>
</reference>
<evidence type="ECO:0000313" key="2">
    <source>
        <dbReference type="EMBL" id="CAI0560409.1"/>
    </source>
</evidence>
<name>A0AAV0RRE2_9ROSI</name>
<gene>
    <name evidence="1" type="ORF">LITE_LOCUS49564</name>
    <name evidence="2" type="ORF">LITE_LOCUS49684</name>
</gene>
<keyword evidence="3" id="KW-1185">Reference proteome</keyword>
<evidence type="ECO:0000313" key="3">
    <source>
        <dbReference type="Proteomes" id="UP001154282"/>
    </source>
</evidence>
<organism evidence="1 3">
    <name type="scientific">Linum tenue</name>
    <dbReference type="NCBI Taxonomy" id="586396"/>
    <lineage>
        <taxon>Eukaryota</taxon>
        <taxon>Viridiplantae</taxon>
        <taxon>Streptophyta</taxon>
        <taxon>Embryophyta</taxon>
        <taxon>Tracheophyta</taxon>
        <taxon>Spermatophyta</taxon>
        <taxon>Magnoliopsida</taxon>
        <taxon>eudicotyledons</taxon>
        <taxon>Gunneridae</taxon>
        <taxon>Pentapetalae</taxon>
        <taxon>rosids</taxon>
        <taxon>fabids</taxon>
        <taxon>Malpighiales</taxon>
        <taxon>Linaceae</taxon>
        <taxon>Linum</taxon>
    </lineage>
</organism>
<evidence type="ECO:0000313" key="1">
    <source>
        <dbReference type="EMBL" id="CAI0560162.1"/>
    </source>
</evidence>
<sequence length="8" mass="792">MASGRTAV</sequence>